<proteinExistence type="predicted"/>
<evidence type="ECO:0000259" key="2">
    <source>
        <dbReference type="PROSITE" id="PS50943"/>
    </source>
</evidence>
<dbReference type="InterPro" id="IPR025272">
    <property type="entry name" value="SocA_Panacea"/>
</dbReference>
<dbReference type="Gene3D" id="1.10.260.40">
    <property type="entry name" value="lambda repressor-like DNA-binding domains"/>
    <property type="match status" value="1"/>
</dbReference>
<dbReference type="GO" id="GO:0005829">
    <property type="term" value="C:cytosol"/>
    <property type="evidence" value="ECO:0007669"/>
    <property type="project" value="TreeGrafter"/>
</dbReference>
<evidence type="ECO:0000313" key="4">
    <source>
        <dbReference type="Proteomes" id="UP000178432"/>
    </source>
</evidence>
<dbReference type="SUPFAM" id="SSF47413">
    <property type="entry name" value="lambda repressor-like DNA-binding domains"/>
    <property type="match status" value="1"/>
</dbReference>
<dbReference type="SMART" id="SM00530">
    <property type="entry name" value="HTH_XRE"/>
    <property type="match status" value="1"/>
</dbReference>
<keyword evidence="1" id="KW-0238">DNA-binding</keyword>
<dbReference type="Pfam" id="PF13274">
    <property type="entry name" value="SocA_Panacea"/>
    <property type="match status" value="1"/>
</dbReference>
<dbReference type="AlphaFoldDB" id="A0A1G1Y7B1"/>
<evidence type="ECO:0000256" key="1">
    <source>
        <dbReference type="ARBA" id="ARBA00023125"/>
    </source>
</evidence>
<dbReference type="CDD" id="cd00093">
    <property type="entry name" value="HTH_XRE"/>
    <property type="match status" value="1"/>
</dbReference>
<dbReference type="PANTHER" id="PTHR46797">
    <property type="entry name" value="HTH-TYPE TRANSCRIPTIONAL REGULATOR"/>
    <property type="match status" value="1"/>
</dbReference>
<dbReference type="Pfam" id="PF01381">
    <property type="entry name" value="HTH_3"/>
    <property type="match status" value="1"/>
</dbReference>
<dbReference type="GO" id="GO:0003700">
    <property type="term" value="F:DNA-binding transcription factor activity"/>
    <property type="evidence" value="ECO:0007669"/>
    <property type="project" value="TreeGrafter"/>
</dbReference>
<sequence>MLNSQKLAKKVRKIREDMEISQGELAERIGLSRVALSQLEIGKRGIDALELAAIAEALGISVDFLLHEEKDEKPRKSAAIKLNFSEEKLKNLILYILNKCGGKPNVGETVLYKLLYFVDFDCFEITGKPLTGMSYIKMQFGPVPKAAQFNQAVGEMIKNKEIEIISSNYFGKVQKRYISWKKYDVASFKSEELEIINAVINQLSDLTASQIEDYVHGDAPWKIADDQEEIDYNLVFERSAPYAHRNYEGLWREASAKDALKALGPMSDEEYNYYQNL</sequence>
<feature type="domain" description="HTH cro/C1-type" evidence="2">
    <location>
        <begin position="11"/>
        <end position="65"/>
    </location>
</feature>
<organism evidence="3 4">
    <name type="scientific">Candidatus Buchananbacteria bacterium RIFCSPHIGHO2_01_FULL_46_12</name>
    <dbReference type="NCBI Taxonomy" id="1797536"/>
    <lineage>
        <taxon>Bacteria</taxon>
        <taxon>Candidatus Buchananiibacteriota</taxon>
    </lineage>
</organism>
<reference evidence="3 4" key="1">
    <citation type="journal article" date="2016" name="Nat. Commun.">
        <title>Thousands of microbial genomes shed light on interconnected biogeochemical processes in an aquifer system.</title>
        <authorList>
            <person name="Anantharaman K."/>
            <person name="Brown C.T."/>
            <person name="Hug L.A."/>
            <person name="Sharon I."/>
            <person name="Castelle C.J."/>
            <person name="Probst A.J."/>
            <person name="Thomas B.C."/>
            <person name="Singh A."/>
            <person name="Wilkins M.J."/>
            <person name="Karaoz U."/>
            <person name="Brodie E.L."/>
            <person name="Williams K.H."/>
            <person name="Hubbard S.S."/>
            <person name="Banfield J.F."/>
        </authorList>
    </citation>
    <scope>NUCLEOTIDE SEQUENCE [LARGE SCALE GENOMIC DNA]</scope>
</reference>
<dbReference type="GO" id="GO:0003677">
    <property type="term" value="F:DNA binding"/>
    <property type="evidence" value="ECO:0007669"/>
    <property type="project" value="UniProtKB-KW"/>
</dbReference>
<comment type="caution">
    <text evidence="3">The sequence shown here is derived from an EMBL/GenBank/DDBJ whole genome shotgun (WGS) entry which is preliminary data.</text>
</comment>
<evidence type="ECO:0000313" key="3">
    <source>
        <dbReference type="EMBL" id="OGY48054.1"/>
    </source>
</evidence>
<name>A0A1G1Y7B1_9BACT</name>
<dbReference type="EMBL" id="MHIF01000019">
    <property type="protein sequence ID" value="OGY48054.1"/>
    <property type="molecule type" value="Genomic_DNA"/>
</dbReference>
<dbReference type="InterPro" id="IPR050807">
    <property type="entry name" value="TransReg_Diox_bact_type"/>
</dbReference>
<dbReference type="InterPro" id="IPR001387">
    <property type="entry name" value="Cro/C1-type_HTH"/>
</dbReference>
<dbReference type="InterPro" id="IPR010982">
    <property type="entry name" value="Lambda_DNA-bd_dom_sf"/>
</dbReference>
<protein>
    <recommendedName>
        <fullName evidence="2">HTH cro/C1-type domain-containing protein</fullName>
    </recommendedName>
</protein>
<dbReference type="PROSITE" id="PS50943">
    <property type="entry name" value="HTH_CROC1"/>
    <property type="match status" value="1"/>
</dbReference>
<accession>A0A1G1Y7B1</accession>
<dbReference type="Proteomes" id="UP000178432">
    <property type="component" value="Unassembled WGS sequence"/>
</dbReference>
<dbReference type="PANTHER" id="PTHR46797:SF1">
    <property type="entry name" value="METHYLPHOSPHONATE SYNTHASE"/>
    <property type="match status" value="1"/>
</dbReference>
<gene>
    <name evidence="3" type="ORF">A2663_03210</name>
</gene>